<dbReference type="PANTHER" id="PTHR30441">
    <property type="entry name" value="DUF748 DOMAIN-CONTAINING PROTEIN"/>
    <property type="match status" value="1"/>
</dbReference>
<dbReference type="GO" id="GO:0090313">
    <property type="term" value="P:regulation of protein targeting to membrane"/>
    <property type="evidence" value="ECO:0007669"/>
    <property type="project" value="TreeGrafter"/>
</dbReference>
<keyword evidence="2" id="KW-1133">Transmembrane helix</keyword>
<feature type="region of interest" description="Disordered" evidence="1">
    <location>
        <begin position="1033"/>
        <end position="1076"/>
    </location>
</feature>
<dbReference type="GO" id="GO:0005886">
    <property type="term" value="C:plasma membrane"/>
    <property type="evidence" value="ECO:0007669"/>
    <property type="project" value="TreeGrafter"/>
</dbReference>
<keyword evidence="2" id="KW-0472">Membrane</keyword>
<proteinExistence type="predicted"/>
<keyword evidence="5" id="KW-1185">Reference proteome</keyword>
<sequence>MSVRMKTILKRSLLFVGGFTGITLLLMWIVPMFFIDTINEKVRVVIKETIKGEVEFDKIDLSFYTKFPFLTANISKPSISGVNQDSISSTQLFEAESVSLGVNPFALLSGKVSFGRIYVDKPFVNVNVMEDGSSNYDIFYASESNELEEDSDLELNINRLHIKNAEVIYNDLASKLSFVMQNFDYVGRGNMSEAIFDLKSVIRIQSFDLNFDGVHYVKEKPILAKLSTQIDTKSLTLIFERNDIRIKDLPVDFKGKFAFIENGYDMLFDIKTKDSSLEQLLSVIPPEYQDWLDNTVIKGTVTGDFLLEGKYVIADSLAPNVNLNLQVNNGYIQHGELTKPLENLELGFSFSLPGLDIQKNEVNVNNLSFSVDGKKSLLNLSSKGIDSLHVNGSIDSNLDLALFNKAVGNSSFDMKGDLTMKGNVDGLFTKDIVVSRTLRKTITDTVISSVPKFDITTTLRNGYFKLEQLPEAISKVDVDLEAIGKDSNYKNIAINLNHISLLAMDNFIEGKAKIKNLHNYDLQGDLKAKVDLDNVKEFIPISDMEIRGLVNIDGSVNGTFEPNRKRFPIVSADIKMENGYLRFDRIPELPVEDIHIHTKINSKRGSMSDLTVEVLPIDFKIADESFQIAASLYNLNNLNYTVKSKGVLNIDNLYKLFKIDGIDVKGKIVTNLFLSGLQSDAVNGNFDKLKNGGRFEVDNITVSSELFPKPLHIKKGVFKFFKEKMKFEKFEAQYGSSKFSMNGYLTNVINYILKEDTIQGKFDLETPFMNVDEFMVFADNQSTSTKVSSDNTGVIQVPGNIDITFTADAKKVKYTDYNLNDFNGELVINKGQINLNKTQFELVGTNVGMTGRYKPNGLRKAEFEYAIDASNFDIQRAYKEVPMFREMVSMAKDAYGTVSLDYKLKGNLNSGMFPVMRSLEGEGTLTLEDIKFKSFKLLGAIADKTDAKSLEKGNVSKVDIKSSIKDNVLTIERTKMKMAGFRPRFEGQVSLDGEMNIGFRLGLPPMGIIGIPMKITGSPEDFKIKLGKYKPSEVLGKSTEDDEEDDEVEVKSVNDPMPTLPEENNATPPNITENAA</sequence>
<gene>
    <name evidence="4" type="ORF">GJV76_02275</name>
</gene>
<evidence type="ECO:0000256" key="1">
    <source>
        <dbReference type="SAM" id="MobiDB-lite"/>
    </source>
</evidence>
<accession>A0A6I3LBZ2</accession>
<dbReference type="InterPro" id="IPR052894">
    <property type="entry name" value="AsmA-related"/>
</dbReference>
<comment type="caution">
    <text evidence="4">The sequence shown here is derived from an EMBL/GenBank/DDBJ whole genome shotgun (WGS) entry which is preliminary data.</text>
</comment>
<reference evidence="4 5" key="1">
    <citation type="submission" date="2019-11" db="EMBL/GenBank/DDBJ databases">
        <title>Genome of Strain BIT-d1.</title>
        <authorList>
            <person name="Yang Y."/>
        </authorList>
    </citation>
    <scope>NUCLEOTIDE SEQUENCE [LARGE SCALE GENOMIC DNA]</scope>
    <source>
        <strain evidence="4 5">BIT-d1</strain>
    </source>
</reference>
<feature type="transmembrane region" description="Helical" evidence="2">
    <location>
        <begin position="12"/>
        <end position="34"/>
    </location>
</feature>
<keyword evidence="2" id="KW-0812">Transmembrane</keyword>
<protein>
    <submittedName>
        <fullName evidence="4">AsmA family protein</fullName>
    </submittedName>
</protein>
<evidence type="ECO:0000256" key="2">
    <source>
        <dbReference type="SAM" id="Phobius"/>
    </source>
</evidence>
<dbReference type="AlphaFoldDB" id="A0A6I3LBZ2"/>
<evidence type="ECO:0000313" key="4">
    <source>
        <dbReference type="EMBL" id="MTG96979.1"/>
    </source>
</evidence>
<dbReference type="PANTHER" id="PTHR30441:SF8">
    <property type="entry name" value="DUF748 DOMAIN-CONTAINING PROTEIN"/>
    <property type="match status" value="1"/>
</dbReference>
<dbReference type="Proteomes" id="UP000438760">
    <property type="component" value="Unassembled WGS sequence"/>
</dbReference>
<evidence type="ECO:0000313" key="5">
    <source>
        <dbReference type="Proteomes" id="UP000438760"/>
    </source>
</evidence>
<dbReference type="OrthoDB" id="596403at2"/>
<dbReference type="InterPro" id="IPR007844">
    <property type="entry name" value="AsmA"/>
</dbReference>
<name>A0A6I3LBZ2_9FLAO</name>
<dbReference type="Pfam" id="PF05170">
    <property type="entry name" value="AsmA"/>
    <property type="match status" value="1"/>
</dbReference>
<evidence type="ECO:0000259" key="3">
    <source>
        <dbReference type="Pfam" id="PF05170"/>
    </source>
</evidence>
<organism evidence="4 5">
    <name type="scientific">Myroides albus</name>
    <dbReference type="NCBI Taxonomy" id="2562892"/>
    <lineage>
        <taxon>Bacteria</taxon>
        <taxon>Pseudomonadati</taxon>
        <taxon>Bacteroidota</taxon>
        <taxon>Flavobacteriia</taxon>
        <taxon>Flavobacteriales</taxon>
        <taxon>Flavobacteriaceae</taxon>
        <taxon>Myroides</taxon>
    </lineage>
</organism>
<feature type="compositionally biased region" description="Polar residues" evidence="1">
    <location>
        <begin position="1062"/>
        <end position="1076"/>
    </location>
</feature>
<feature type="domain" description="AsmA" evidence="3">
    <location>
        <begin position="5"/>
        <end position="183"/>
    </location>
</feature>
<dbReference type="EMBL" id="WMJX01000003">
    <property type="protein sequence ID" value="MTG96979.1"/>
    <property type="molecule type" value="Genomic_DNA"/>
</dbReference>